<gene>
    <name evidence="4" type="ORF">HNR13_000605</name>
</gene>
<comment type="similarity">
    <text evidence="3">Belongs to the gas vesicle GvpA family.</text>
</comment>
<evidence type="ECO:0000313" key="5">
    <source>
        <dbReference type="Proteomes" id="UP000578352"/>
    </source>
</evidence>
<dbReference type="PANTHER" id="PTHR35344">
    <property type="entry name" value="GAS VESICLE STRUCTURAL PROTEIN 2-RELATED"/>
    <property type="match status" value="1"/>
</dbReference>
<evidence type="ECO:0000256" key="1">
    <source>
        <dbReference type="ARBA" id="ARBA00022987"/>
    </source>
</evidence>
<evidence type="ECO:0008006" key="6">
    <source>
        <dbReference type="Google" id="ProtNLM"/>
    </source>
</evidence>
<protein>
    <recommendedName>
        <fullName evidence="6">Gas vesicle protein</fullName>
    </recommendedName>
</protein>
<evidence type="ECO:0000313" key="4">
    <source>
        <dbReference type="EMBL" id="NYJ22318.1"/>
    </source>
</evidence>
<sequence length="192" mass="20821">MSLSPQSPVQPTRDQKATLGALVDVLLDKGVYLNLDLIITVADVPLIGVNLRATIAGMETMLRYGLMTEWDDRVRAEARRDGSPAAEPFAGELWLLEPRASAPVWREGAAAYDGTNGFAWKAAQDSRPAVRLRPDEITGVRTEEGHGPAGGAELLVIESPDATVRLAGDRVREWAAVLHGTSREVRDGAERR</sequence>
<dbReference type="AlphaFoldDB" id="A0A853CPY0"/>
<proteinExistence type="inferred from homology"/>
<dbReference type="InterPro" id="IPR050530">
    <property type="entry name" value="GvpA"/>
</dbReference>
<evidence type="ECO:0000256" key="3">
    <source>
        <dbReference type="ARBA" id="ARBA00035646"/>
    </source>
</evidence>
<name>A0A853CPY0_9MICO</name>
<accession>A0A853CPY0</accession>
<evidence type="ECO:0000256" key="2">
    <source>
        <dbReference type="ARBA" id="ARBA00035108"/>
    </source>
</evidence>
<dbReference type="GO" id="GO:0012506">
    <property type="term" value="C:vesicle membrane"/>
    <property type="evidence" value="ECO:0007669"/>
    <property type="project" value="InterPro"/>
</dbReference>
<dbReference type="Proteomes" id="UP000578352">
    <property type="component" value="Unassembled WGS sequence"/>
</dbReference>
<reference evidence="4 5" key="1">
    <citation type="submission" date="2020-07" db="EMBL/GenBank/DDBJ databases">
        <title>Sequencing the genomes of 1000 actinobacteria strains.</title>
        <authorList>
            <person name="Klenk H.-P."/>
        </authorList>
    </citation>
    <scope>NUCLEOTIDE SEQUENCE [LARGE SCALE GENOMIC DNA]</scope>
    <source>
        <strain evidence="4 5">DSM 15165</strain>
    </source>
</reference>
<dbReference type="GO" id="GO:0031411">
    <property type="term" value="C:gas vesicle"/>
    <property type="evidence" value="ECO:0007669"/>
    <property type="project" value="UniProtKB-SubCell"/>
</dbReference>
<comment type="subcellular location">
    <subcellularLocation>
        <location evidence="2">Gas vesicle</location>
    </subcellularLocation>
</comment>
<comment type="caution">
    <text evidence="4">The sequence shown here is derived from an EMBL/GenBank/DDBJ whole genome shotgun (WGS) entry which is preliminary data.</text>
</comment>
<dbReference type="EMBL" id="JACCFL010000001">
    <property type="protein sequence ID" value="NYJ22318.1"/>
    <property type="molecule type" value="Genomic_DNA"/>
</dbReference>
<dbReference type="PANTHER" id="PTHR35344:SF4">
    <property type="entry name" value="GAS VESICLE PROTEIN A1"/>
    <property type="match status" value="1"/>
</dbReference>
<keyword evidence="1" id="KW-0304">Gas vesicle</keyword>
<organism evidence="4 5">
    <name type="scientific">Leifsonia shinshuensis</name>
    <dbReference type="NCBI Taxonomy" id="150026"/>
    <lineage>
        <taxon>Bacteria</taxon>
        <taxon>Bacillati</taxon>
        <taxon>Actinomycetota</taxon>
        <taxon>Actinomycetes</taxon>
        <taxon>Micrococcales</taxon>
        <taxon>Microbacteriaceae</taxon>
        <taxon>Leifsonia</taxon>
    </lineage>
</organism>
<dbReference type="GO" id="GO:0005198">
    <property type="term" value="F:structural molecule activity"/>
    <property type="evidence" value="ECO:0007669"/>
    <property type="project" value="InterPro"/>
</dbReference>
<dbReference type="InterPro" id="IPR000638">
    <property type="entry name" value="Gas-vesicle_GvpA-like"/>
</dbReference>
<dbReference type="Pfam" id="PF00741">
    <property type="entry name" value="Gas_vesicle"/>
    <property type="match status" value="1"/>
</dbReference>